<feature type="signal peptide" evidence="8">
    <location>
        <begin position="1"/>
        <end position="28"/>
    </location>
</feature>
<name>A0ABD4DWQ7_9BURK</name>
<accession>A0ABD4DWQ7</accession>
<proteinExistence type="inferred from homology"/>
<evidence type="ECO:0000256" key="5">
    <source>
        <dbReference type="ARBA" id="ARBA00023295"/>
    </source>
</evidence>
<dbReference type="GO" id="GO:0016798">
    <property type="term" value="F:hydrolase activity, acting on glycosyl bonds"/>
    <property type="evidence" value="ECO:0007669"/>
    <property type="project" value="UniProtKB-KW"/>
</dbReference>
<keyword evidence="6" id="KW-0624">Polysaccharide degradation</keyword>
<dbReference type="GO" id="GO:0030245">
    <property type="term" value="P:cellulose catabolic process"/>
    <property type="evidence" value="ECO:0007669"/>
    <property type="project" value="UniProtKB-KW"/>
</dbReference>
<dbReference type="Proteomes" id="UP000057910">
    <property type="component" value="Unassembled WGS sequence"/>
</dbReference>
<protein>
    <submittedName>
        <fullName evidence="10">Glycosyl hydrolase</fullName>
    </submittedName>
</protein>
<dbReference type="EMBL" id="LPAD01000100">
    <property type="protein sequence ID" value="KVN76746.1"/>
    <property type="molecule type" value="Genomic_DNA"/>
</dbReference>
<evidence type="ECO:0000256" key="8">
    <source>
        <dbReference type="SAM" id="SignalP"/>
    </source>
</evidence>
<dbReference type="Pfam" id="PF00150">
    <property type="entry name" value="Cellulase"/>
    <property type="match status" value="1"/>
</dbReference>
<evidence type="ECO:0000256" key="1">
    <source>
        <dbReference type="ARBA" id="ARBA00005641"/>
    </source>
</evidence>
<sequence length="401" mass="44394">MTRLAMNVARLLLLAVAAATLAVQSASAADLMTFWDVRQKGANSFNETPPGSAYFMALASTGATWIRLTFSKWKGGGRDFLIGDADHYDGLKPKDLAQLRRTLDAAHAAGLKVVVVPLSLPGARWSQQNGGKFDDRLWSDRAFVNQAVRFWSDLASALKDHRAIAAYNIVNEPAPEKMTGLAESGPMRDLTAWQAEHAGSTRDLSTFYERIIAAIRAVDSATPVMVDGGYYANARSLAAWPKRLSDDRVLYAIHMYEPYAATSAPNLKRDAPLRYPAVTTDYAGGKQTWDRTAVANHIGVAFDWAAAQGLKPTRIAVAEFGCMRLWLDCGTYLKDVMDAVDARGGHWAFYSFRDEVWDSMDYELPDSLKPGRFYWLAENGKRGRLPRDGQLMRILEAGMKR</sequence>
<feature type="domain" description="Glycoside hydrolase family 5" evidence="9">
    <location>
        <begin position="46"/>
        <end position="353"/>
    </location>
</feature>
<keyword evidence="4" id="KW-0119">Carbohydrate metabolism</keyword>
<dbReference type="InterPro" id="IPR050386">
    <property type="entry name" value="Glycosyl_hydrolase_5"/>
</dbReference>
<keyword evidence="8" id="KW-0732">Signal</keyword>
<organism evidence="10 11">
    <name type="scientific">Burkholderia ubonensis</name>
    <dbReference type="NCBI Taxonomy" id="101571"/>
    <lineage>
        <taxon>Bacteria</taxon>
        <taxon>Pseudomonadati</taxon>
        <taxon>Pseudomonadota</taxon>
        <taxon>Betaproteobacteria</taxon>
        <taxon>Burkholderiales</taxon>
        <taxon>Burkholderiaceae</taxon>
        <taxon>Burkholderia</taxon>
        <taxon>Burkholderia cepacia complex</taxon>
    </lineage>
</organism>
<evidence type="ECO:0000313" key="11">
    <source>
        <dbReference type="Proteomes" id="UP000057910"/>
    </source>
</evidence>
<evidence type="ECO:0000256" key="6">
    <source>
        <dbReference type="ARBA" id="ARBA00023326"/>
    </source>
</evidence>
<evidence type="ECO:0000256" key="4">
    <source>
        <dbReference type="ARBA" id="ARBA00023277"/>
    </source>
</evidence>
<keyword evidence="2 7" id="KW-0378">Hydrolase</keyword>
<evidence type="ECO:0000256" key="3">
    <source>
        <dbReference type="ARBA" id="ARBA00023001"/>
    </source>
</evidence>
<dbReference type="InterPro" id="IPR001547">
    <property type="entry name" value="Glyco_hydro_5"/>
</dbReference>
<evidence type="ECO:0000256" key="2">
    <source>
        <dbReference type="ARBA" id="ARBA00022801"/>
    </source>
</evidence>
<feature type="chain" id="PRO_5044890959" evidence="8">
    <location>
        <begin position="29"/>
        <end position="401"/>
    </location>
</feature>
<dbReference type="SUPFAM" id="SSF51445">
    <property type="entry name" value="(Trans)glycosidases"/>
    <property type="match status" value="1"/>
</dbReference>
<keyword evidence="5 7" id="KW-0326">Glycosidase</keyword>
<reference evidence="10 11" key="1">
    <citation type="submission" date="2015-11" db="EMBL/GenBank/DDBJ databases">
        <title>Expanding the genomic diversity of Burkholderia species for the development of highly accurate diagnostics.</title>
        <authorList>
            <person name="Sahl J."/>
            <person name="Keim P."/>
            <person name="Wagner D."/>
        </authorList>
    </citation>
    <scope>NUCLEOTIDE SEQUENCE [LARGE SCALE GENOMIC DNA]</scope>
    <source>
        <strain evidence="10 11">MSMB1585WGS</strain>
    </source>
</reference>
<dbReference type="PANTHER" id="PTHR31297:SF41">
    <property type="entry name" value="ENDOGLUCANASE, PUTATIVE (AFU_ORTHOLOGUE AFUA_5G01830)-RELATED"/>
    <property type="match status" value="1"/>
</dbReference>
<evidence type="ECO:0000313" key="10">
    <source>
        <dbReference type="EMBL" id="KVN76746.1"/>
    </source>
</evidence>
<gene>
    <name evidence="10" type="ORF">WJ68_25160</name>
</gene>
<dbReference type="InterPro" id="IPR017853">
    <property type="entry name" value="GH"/>
</dbReference>
<dbReference type="AlphaFoldDB" id="A0ABD4DWQ7"/>
<dbReference type="PANTHER" id="PTHR31297">
    <property type="entry name" value="GLUCAN ENDO-1,6-BETA-GLUCOSIDASE B"/>
    <property type="match status" value="1"/>
</dbReference>
<dbReference type="Gene3D" id="3.20.20.80">
    <property type="entry name" value="Glycosidases"/>
    <property type="match status" value="1"/>
</dbReference>
<evidence type="ECO:0000256" key="7">
    <source>
        <dbReference type="RuleBase" id="RU361153"/>
    </source>
</evidence>
<comment type="similarity">
    <text evidence="1 7">Belongs to the glycosyl hydrolase 5 (cellulase A) family.</text>
</comment>
<evidence type="ECO:0000259" key="9">
    <source>
        <dbReference type="Pfam" id="PF00150"/>
    </source>
</evidence>
<comment type="caution">
    <text evidence="10">The sequence shown here is derived from an EMBL/GenBank/DDBJ whole genome shotgun (WGS) entry which is preliminary data.</text>
</comment>
<keyword evidence="3" id="KW-0136">Cellulose degradation</keyword>